<protein>
    <submittedName>
        <fullName evidence="2">Helix-turn-helix domain-containing protein</fullName>
    </submittedName>
</protein>
<sequence>MDDTHLREGAGNDRLLDLLADRHRRQVLVTLAGASEPLTVDELSELLSDVDETQVERARLELHHTHLPKLEAAGLVEYDPENQSVTLAGSADELTADIKRAAAILHELVVKTRQGD</sequence>
<dbReference type="EMBL" id="JBHUDO010000004">
    <property type="protein sequence ID" value="MFD1647803.1"/>
    <property type="molecule type" value="Genomic_DNA"/>
</dbReference>
<keyword evidence="3" id="KW-1185">Reference proteome</keyword>
<gene>
    <name evidence="2" type="ORF">ACFSBL_19090</name>
</gene>
<dbReference type="Proteomes" id="UP001597034">
    <property type="component" value="Unassembled WGS sequence"/>
</dbReference>
<evidence type="ECO:0000259" key="1">
    <source>
        <dbReference type="Pfam" id="PF24035"/>
    </source>
</evidence>
<dbReference type="InterPro" id="IPR036388">
    <property type="entry name" value="WH-like_DNA-bd_sf"/>
</dbReference>
<reference evidence="2 3" key="1">
    <citation type="journal article" date="2019" name="Int. J. Syst. Evol. Microbiol.">
        <title>The Global Catalogue of Microorganisms (GCM) 10K type strain sequencing project: providing services to taxonomists for standard genome sequencing and annotation.</title>
        <authorList>
            <consortium name="The Broad Institute Genomics Platform"/>
            <consortium name="The Broad Institute Genome Sequencing Center for Infectious Disease"/>
            <person name="Wu L."/>
            <person name="Ma J."/>
        </authorList>
    </citation>
    <scope>NUCLEOTIDE SEQUENCE [LARGE SCALE GENOMIC DNA]</scope>
    <source>
        <strain evidence="2 3">CGMCC 1.10390</strain>
    </source>
</reference>
<comment type="caution">
    <text evidence="2">The sequence shown here is derived from an EMBL/GenBank/DDBJ whole genome shotgun (WGS) entry which is preliminary data.</text>
</comment>
<feature type="domain" description="DUF7344" evidence="1">
    <location>
        <begin position="17"/>
        <end position="86"/>
    </location>
</feature>
<evidence type="ECO:0000313" key="3">
    <source>
        <dbReference type="Proteomes" id="UP001597034"/>
    </source>
</evidence>
<dbReference type="InterPro" id="IPR055768">
    <property type="entry name" value="DUF7344"/>
</dbReference>
<name>A0ABD6DP47_9EURY</name>
<dbReference type="InterPro" id="IPR036390">
    <property type="entry name" value="WH_DNA-bd_sf"/>
</dbReference>
<dbReference type="Pfam" id="PF24035">
    <property type="entry name" value="DUF7344"/>
    <property type="match status" value="1"/>
</dbReference>
<evidence type="ECO:0000313" key="2">
    <source>
        <dbReference type="EMBL" id="MFD1647803.1"/>
    </source>
</evidence>
<proteinExistence type="predicted"/>
<dbReference type="AlphaFoldDB" id="A0ABD6DP47"/>
<dbReference type="Gene3D" id="1.10.10.10">
    <property type="entry name" value="Winged helix-like DNA-binding domain superfamily/Winged helix DNA-binding domain"/>
    <property type="match status" value="1"/>
</dbReference>
<accession>A0ABD6DP47</accession>
<organism evidence="2 3">
    <name type="scientific">Haloarchaeobius litoreus</name>
    <dbReference type="NCBI Taxonomy" id="755306"/>
    <lineage>
        <taxon>Archaea</taxon>
        <taxon>Methanobacteriati</taxon>
        <taxon>Methanobacteriota</taxon>
        <taxon>Stenosarchaea group</taxon>
        <taxon>Halobacteria</taxon>
        <taxon>Halobacteriales</taxon>
        <taxon>Halorubellaceae</taxon>
        <taxon>Haloarchaeobius</taxon>
    </lineage>
</organism>
<dbReference type="RefSeq" id="WP_256401718.1">
    <property type="nucleotide sequence ID" value="NZ_JANHJR010000004.1"/>
</dbReference>
<dbReference type="SUPFAM" id="SSF46785">
    <property type="entry name" value="Winged helix' DNA-binding domain"/>
    <property type="match status" value="1"/>
</dbReference>